<keyword evidence="6 7" id="KW-0472">Membrane</keyword>
<keyword evidence="2 7" id="KW-0812">Transmembrane</keyword>
<dbReference type="EMBL" id="MKKU01000897">
    <property type="protein sequence ID" value="RNF00259.1"/>
    <property type="molecule type" value="Genomic_DNA"/>
</dbReference>
<dbReference type="SUPFAM" id="SSF52540">
    <property type="entry name" value="P-loop containing nucleoside triphosphate hydrolases"/>
    <property type="match status" value="2"/>
</dbReference>
<evidence type="ECO:0000256" key="6">
    <source>
        <dbReference type="ARBA" id="ARBA00023136"/>
    </source>
</evidence>
<evidence type="ECO:0000256" key="5">
    <source>
        <dbReference type="ARBA" id="ARBA00022989"/>
    </source>
</evidence>
<evidence type="ECO:0000256" key="4">
    <source>
        <dbReference type="ARBA" id="ARBA00022840"/>
    </source>
</evidence>
<dbReference type="InterPro" id="IPR026082">
    <property type="entry name" value="ABCA"/>
</dbReference>
<dbReference type="Gene3D" id="3.40.50.300">
    <property type="entry name" value="P-loop containing nucleotide triphosphate hydrolases"/>
    <property type="match status" value="2"/>
</dbReference>
<feature type="transmembrane region" description="Helical" evidence="7">
    <location>
        <begin position="436"/>
        <end position="453"/>
    </location>
</feature>
<evidence type="ECO:0000313" key="9">
    <source>
        <dbReference type="EMBL" id="RNF00259.1"/>
    </source>
</evidence>
<dbReference type="InterPro" id="IPR003593">
    <property type="entry name" value="AAA+_ATPase"/>
</dbReference>
<dbReference type="GO" id="GO:0140359">
    <property type="term" value="F:ABC-type transporter activity"/>
    <property type="evidence" value="ECO:0007669"/>
    <property type="project" value="InterPro"/>
</dbReference>
<dbReference type="EC" id="3.6.1.3" evidence="9"/>
<evidence type="ECO:0000256" key="7">
    <source>
        <dbReference type="SAM" id="Phobius"/>
    </source>
</evidence>
<dbReference type="PANTHER" id="PTHR19229:SF262">
    <property type="entry name" value="TRANSPORTER, PUTATIVE-RELATED"/>
    <property type="match status" value="1"/>
</dbReference>
<keyword evidence="4" id="KW-0067">ATP-binding</keyword>
<dbReference type="GO" id="GO:0005319">
    <property type="term" value="F:lipid transporter activity"/>
    <property type="evidence" value="ECO:0007669"/>
    <property type="project" value="TreeGrafter"/>
</dbReference>
<dbReference type="FunFam" id="3.40.50.300:FF:001592">
    <property type="entry name" value="ATP-binding cassette protein subfamily A, member 6"/>
    <property type="match status" value="1"/>
</dbReference>
<dbReference type="Pfam" id="PF12698">
    <property type="entry name" value="ABC2_membrane_3"/>
    <property type="match status" value="1"/>
</dbReference>
<dbReference type="InterPro" id="IPR003439">
    <property type="entry name" value="ABC_transporter-like_ATP-bd"/>
</dbReference>
<dbReference type="SMART" id="SM00382">
    <property type="entry name" value="AAA"/>
    <property type="match status" value="1"/>
</dbReference>
<feature type="transmembrane region" description="Helical" evidence="7">
    <location>
        <begin position="280"/>
        <end position="300"/>
    </location>
</feature>
<dbReference type="GeneID" id="40322447"/>
<dbReference type="RefSeq" id="XP_029224211.1">
    <property type="nucleotide sequence ID" value="XM_029375672.1"/>
</dbReference>
<feature type="transmembrane region" description="Helical" evidence="7">
    <location>
        <begin position="488"/>
        <end position="509"/>
    </location>
</feature>
<dbReference type="AlphaFoldDB" id="A0A422N452"/>
<sequence>FCPQHNILWPELTCREHLEFFAQIKGLKGAELEEAVQRMLNETDLQEKVDFPASRLSGGQKRKLSVAVAFVGRSRLVFLDEPTAGMDVGARRYTWELLKRMSSSHTVLLTTHYMDEADLLGHRIGILSNGSLQCSGSSLFLKSRLGLGYSLTLAVHPDGDLELIDELVEEAIEGAELLSRSGCQLSYRLPASEATNFPSLLDSIEDHADYGVRGYSISATTLEDVFLRVSQREGEESACGENYSYLWNYDVTSSPVMSQFRVVMRKRLQNALRDRRMQCFQLVCPFLCVLLAMLLGMVNFKMHEKLTLSFDLYDEPILVDTAQCQDFWGSQPRLSNVVINETHFANAEELGSYTSDTWFTHEMPRYASVSCLDRDLYRKRGTMNPIIMLHNTSAIHQTGITMAAFYQLLLHNITGGMGNISWSIGTLWDDVDYRSALEVILTGTIIMIPFTFLPSNPVAWVVKERECGALHLQRIAGLRFALYWLSNYLFDVAAYFVSLVFVVIIFLAFRRDSYVGSETFGAMFTLFLIYGLTSTVAGYTVSFLFNEHSTAQMVVMGVGFVLGFLLLMVVFILSLLEKTKHVSDDLRWPFRLIPTYCIGEGIINLNNYKQKKAVGLATSAFDGDITGYPIAFLSVELPVFWLLLILIDHPKRRTWWERFFYRRGKYNTEDIYNEDTDVEDERNAVYDSMERGVVEGVVTVCDLRKEYPNGKVAVRNLTFDILPGEVFGFLGTNGAGKTTTISILCQEFLPTGGSASVCGYDVVEESAKALQCIGYCPQFDACLDLLTVEEHLRLYAGLRGIAWSQRDEVVLGLLRLCELMKYRNTLAHELSGGNRRKLSVATALLGGPRVVFFDEPSAGMDPVARRGLWTTIETTAKYCSVVLTTHHLEEVEALADVVAIMVDGALRCIGDKTHLKHKFGSGYEMNIRIEDEDLYESILEFVNEMFPNATLNEFKGRRFVYALPSDTSLSSAFRILQENKDVLGITDYSVSQTSIEQVFLRVSGETQCDL</sequence>
<dbReference type="InterPro" id="IPR056264">
    <property type="entry name" value="R2_ABCA1-4-like"/>
</dbReference>
<organism evidence="9 10">
    <name type="scientific">Trypanosoma conorhini</name>
    <dbReference type="NCBI Taxonomy" id="83891"/>
    <lineage>
        <taxon>Eukaryota</taxon>
        <taxon>Discoba</taxon>
        <taxon>Euglenozoa</taxon>
        <taxon>Kinetoplastea</taxon>
        <taxon>Metakinetoplastina</taxon>
        <taxon>Trypanosomatida</taxon>
        <taxon>Trypanosomatidae</taxon>
        <taxon>Trypanosoma</taxon>
    </lineage>
</organism>
<protein>
    <submittedName>
        <fullName evidence="9">ABC1 transporter</fullName>
        <ecNumber evidence="9">3.6.1.3</ecNumber>
    </submittedName>
</protein>
<dbReference type="GO" id="GO:0016887">
    <property type="term" value="F:ATP hydrolysis activity"/>
    <property type="evidence" value="ECO:0007669"/>
    <property type="project" value="InterPro"/>
</dbReference>
<dbReference type="Proteomes" id="UP000284403">
    <property type="component" value="Unassembled WGS sequence"/>
</dbReference>
<dbReference type="Pfam" id="PF00005">
    <property type="entry name" value="ABC_tran"/>
    <property type="match status" value="2"/>
</dbReference>
<evidence type="ECO:0000256" key="2">
    <source>
        <dbReference type="ARBA" id="ARBA00022692"/>
    </source>
</evidence>
<dbReference type="PROSITE" id="PS50893">
    <property type="entry name" value="ABC_TRANSPORTER_2"/>
    <property type="match status" value="1"/>
</dbReference>
<feature type="transmembrane region" description="Helical" evidence="7">
    <location>
        <begin position="521"/>
        <end position="545"/>
    </location>
</feature>
<dbReference type="OrthoDB" id="6512918at2759"/>
<comment type="subcellular location">
    <subcellularLocation>
        <location evidence="1">Membrane</location>
        <topology evidence="1">Multi-pass membrane protein</topology>
    </subcellularLocation>
</comment>
<reference evidence="9 10" key="1">
    <citation type="journal article" date="2018" name="BMC Genomics">
        <title>Genomic comparison of Trypanosoma conorhini and Trypanosoma rangeli to Trypanosoma cruzi strains of high and low virulence.</title>
        <authorList>
            <person name="Bradwell K.R."/>
            <person name="Koparde V.N."/>
            <person name="Matveyev A.V."/>
            <person name="Serrano M.G."/>
            <person name="Alves J.M."/>
            <person name="Parikh H."/>
            <person name="Huang B."/>
            <person name="Lee V."/>
            <person name="Espinosa-Alvarez O."/>
            <person name="Ortiz P.A."/>
            <person name="Costa-Martins A.G."/>
            <person name="Teixeira M.M."/>
            <person name="Buck G.A."/>
        </authorList>
    </citation>
    <scope>NUCLEOTIDE SEQUENCE [LARGE SCALE GENOMIC DNA]</scope>
    <source>
        <strain evidence="9 10">025E</strain>
    </source>
</reference>
<dbReference type="PROSITE" id="PS00211">
    <property type="entry name" value="ABC_TRANSPORTER_1"/>
    <property type="match status" value="1"/>
</dbReference>
<feature type="non-terminal residue" evidence="9">
    <location>
        <position position="1"/>
    </location>
</feature>
<feature type="domain" description="ABC transporter" evidence="8">
    <location>
        <begin position="698"/>
        <end position="928"/>
    </location>
</feature>
<evidence type="ECO:0000256" key="3">
    <source>
        <dbReference type="ARBA" id="ARBA00022741"/>
    </source>
</evidence>
<dbReference type="GO" id="GO:0016020">
    <property type="term" value="C:membrane"/>
    <property type="evidence" value="ECO:0007669"/>
    <property type="project" value="UniProtKB-SubCell"/>
</dbReference>
<name>A0A422N452_9TRYP</name>
<keyword evidence="10" id="KW-1185">Reference proteome</keyword>
<evidence type="ECO:0000259" key="8">
    <source>
        <dbReference type="PROSITE" id="PS50893"/>
    </source>
</evidence>
<dbReference type="InterPro" id="IPR013525">
    <property type="entry name" value="ABC2_TM"/>
</dbReference>
<feature type="transmembrane region" description="Helical" evidence="7">
    <location>
        <begin position="551"/>
        <end position="576"/>
    </location>
</feature>
<keyword evidence="9" id="KW-0378">Hydrolase</keyword>
<dbReference type="InterPro" id="IPR027417">
    <property type="entry name" value="P-loop_NTPase"/>
</dbReference>
<dbReference type="InterPro" id="IPR017871">
    <property type="entry name" value="ABC_transporter-like_CS"/>
</dbReference>
<dbReference type="PANTHER" id="PTHR19229">
    <property type="entry name" value="ATP-BINDING CASSETTE TRANSPORTER SUBFAMILY A ABCA"/>
    <property type="match status" value="1"/>
</dbReference>
<keyword evidence="3" id="KW-0547">Nucleotide-binding</keyword>
<comment type="caution">
    <text evidence="9">The sequence shown here is derived from an EMBL/GenBank/DDBJ whole genome shotgun (WGS) entry which is preliminary data.</text>
</comment>
<keyword evidence="5 7" id="KW-1133">Transmembrane helix</keyword>
<gene>
    <name evidence="9" type="ORF">Tco025E_08836</name>
</gene>
<feature type="transmembrane region" description="Helical" evidence="7">
    <location>
        <begin position="625"/>
        <end position="647"/>
    </location>
</feature>
<dbReference type="CDD" id="cd03263">
    <property type="entry name" value="ABC_subfamily_A"/>
    <property type="match status" value="1"/>
</dbReference>
<dbReference type="Pfam" id="PF23321">
    <property type="entry name" value="R1_ABCA1"/>
    <property type="match status" value="1"/>
</dbReference>
<dbReference type="GO" id="GO:0005524">
    <property type="term" value="F:ATP binding"/>
    <property type="evidence" value="ECO:0007669"/>
    <property type="project" value="UniProtKB-KW"/>
</dbReference>
<accession>A0A422N452</accession>
<proteinExistence type="predicted"/>
<evidence type="ECO:0000256" key="1">
    <source>
        <dbReference type="ARBA" id="ARBA00004141"/>
    </source>
</evidence>
<evidence type="ECO:0000313" key="10">
    <source>
        <dbReference type="Proteomes" id="UP000284403"/>
    </source>
</evidence>